<protein>
    <submittedName>
        <fullName evidence="4">Uncharacterized protein</fullName>
    </submittedName>
</protein>
<reference evidence="4 5" key="1">
    <citation type="submission" date="2013-07" db="EMBL/GenBank/DDBJ databases">
        <title>The Genome Sequence of Cryptococcus heveanensis BCC8398.</title>
        <authorList>
            <consortium name="The Broad Institute Genome Sequencing Platform"/>
            <person name="Cuomo C."/>
            <person name="Litvintseva A."/>
            <person name="Chen Y."/>
            <person name="Heitman J."/>
            <person name="Sun S."/>
            <person name="Springer D."/>
            <person name="Dromer F."/>
            <person name="Young S.K."/>
            <person name="Zeng Q."/>
            <person name="Gargeya S."/>
            <person name="Fitzgerald M."/>
            <person name="Abouelleil A."/>
            <person name="Alvarado L."/>
            <person name="Berlin A.M."/>
            <person name="Chapman S.B."/>
            <person name="Dewar J."/>
            <person name="Goldberg J."/>
            <person name="Griggs A."/>
            <person name="Gujja S."/>
            <person name="Hansen M."/>
            <person name="Howarth C."/>
            <person name="Imamovic A."/>
            <person name="Larimer J."/>
            <person name="McCowan C."/>
            <person name="Murphy C."/>
            <person name="Pearson M."/>
            <person name="Priest M."/>
            <person name="Roberts A."/>
            <person name="Saif S."/>
            <person name="Shea T."/>
            <person name="Sykes S."/>
            <person name="Wortman J."/>
            <person name="Nusbaum C."/>
            <person name="Birren B."/>
        </authorList>
    </citation>
    <scope>NUCLEOTIDE SEQUENCE [LARGE SCALE GENOMIC DNA]</scope>
    <source>
        <strain evidence="4 5">BCC8398</strain>
    </source>
</reference>
<evidence type="ECO:0000256" key="3">
    <source>
        <dbReference type="SAM" id="MobiDB-lite"/>
    </source>
</evidence>
<dbReference type="SUPFAM" id="SSF53098">
    <property type="entry name" value="Ribonuclease H-like"/>
    <property type="match status" value="1"/>
</dbReference>
<feature type="region of interest" description="Disordered" evidence="3">
    <location>
        <begin position="743"/>
        <end position="768"/>
    </location>
</feature>
<feature type="compositionally biased region" description="Basic and acidic residues" evidence="3">
    <location>
        <begin position="324"/>
        <end position="334"/>
    </location>
</feature>
<feature type="compositionally biased region" description="Low complexity" evidence="3">
    <location>
        <begin position="169"/>
        <end position="181"/>
    </location>
</feature>
<gene>
    <name evidence="4" type="ORF">I316_01641</name>
</gene>
<keyword evidence="1" id="KW-0540">Nuclease</keyword>
<keyword evidence="2" id="KW-0378">Hydrolase</keyword>
<dbReference type="Proteomes" id="UP000092666">
    <property type="component" value="Unassembled WGS sequence"/>
</dbReference>
<dbReference type="Gene3D" id="3.30.420.10">
    <property type="entry name" value="Ribonuclease H-like superfamily/Ribonuclease H"/>
    <property type="match status" value="1"/>
</dbReference>
<dbReference type="GO" id="GO:0008408">
    <property type="term" value="F:3'-5' exonuclease activity"/>
    <property type="evidence" value="ECO:0007669"/>
    <property type="project" value="TreeGrafter"/>
</dbReference>
<proteinExistence type="predicted"/>
<dbReference type="InterPro" id="IPR051132">
    <property type="entry name" value="3-5_Exonuclease_domain"/>
</dbReference>
<feature type="region of interest" description="Disordered" evidence="3">
    <location>
        <begin position="1"/>
        <end position="42"/>
    </location>
</feature>
<dbReference type="CDD" id="cd06141">
    <property type="entry name" value="WRN_exo"/>
    <property type="match status" value="1"/>
</dbReference>
<dbReference type="InterPro" id="IPR012337">
    <property type="entry name" value="RNaseH-like_sf"/>
</dbReference>
<feature type="region of interest" description="Disordered" evidence="3">
    <location>
        <begin position="488"/>
        <end position="517"/>
    </location>
</feature>
<evidence type="ECO:0000256" key="1">
    <source>
        <dbReference type="ARBA" id="ARBA00022722"/>
    </source>
</evidence>
<feature type="compositionally biased region" description="Basic and acidic residues" evidence="3">
    <location>
        <begin position="21"/>
        <end position="33"/>
    </location>
</feature>
<sequence length="768" mass="82589">MSAQYDEALPPSTTASNMTTDRPDVGKGRDKVSKSNRAALDLDASVGIWEGTAVFVSEPKIIRTKPHPQRRNKLISRAGPSPANEAEAELDTGKQPETGPQTPRAFKASQPQDPSGSAHSPISIASSSPSPSASGYASQQPLDRPRAVPSYPSPLPRTAFTPPRSYGPAQSSTSIASQATSHGPQAAKPIHPFFTRTRSVPSPSQPRYVAHYSSTEASQSQSTESQTTSASASVSASQVSNTGRVTSPRDTLALDELAEAVGRIDMEARPWAQNNKKPLAPSSSSFAAENDKGKAKAVPNPHTAPQIKSKIIAKPNITQLRPPDQGKENRDTSLHRPLAGADNASPALPYFHYSTYPVPPKLVYTSHPEEANDLLSCLRGNVFGFDLEWPPAGEYTVSIPGGGTMKKKIGMTWDESRRKWIFGQGRTALMQFCDETLVVLIHLGENMDIPSKAIDIILDPKIYKLGVQVKGDGQKLLRDFPIHFALPPAHLNPSSSTEQDGSKPATSSSPRSPSAAVGPAGLLELSYLARAVDPIGTGPGTTLISLANLTKSYLGKELAKPAKVRRGNWFEALDQEAKEYAANDVYAALQIFNTLMASAKEQDFTPDLDSYCSQVGSSNATTAAAAAAASRVGNRAGMSFVGANEVRMGERTFPLPEGVWKAPPPAQLSALENFMDGKDIRTMADLKGVKVATIEGYICQALEVLGIEILEAEDRRRLWDQIPRESYTWKKSRKTYKALKREFSGGDDGVGVESESSGSEEEDMVEIR</sequence>
<dbReference type="STRING" id="1296120.A0A1B9GZD7"/>
<organism evidence="4 5">
    <name type="scientific">Kwoniella heveanensis BCC8398</name>
    <dbReference type="NCBI Taxonomy" id="1296120"/>
    <lineage>
        <taxon>Eukaryota</taxon>
        <taxon>Fungi</taxon>
        <taxon>Dikarya</taxon>
        <taxon>Basidiomycota</taxon>
        <taxon>Agaricomycotina</taxon>
        <taxon>Tremellomycetes</taxon>
        <taxon>Tremellales</taxon>
        <taxon>Cryptococcaceae</taxon>
        <taxon>Kwoniella</taxon>
    </lineage>
</organism>
<evidence type="ECO:0000256" key="2">
    <source>
        <dbReference type="ARBA" id="ARBA00022801"/>
    </source>
</evidence>
<feature type="compositionally biased region" description="Acidic residues" evidence="3">
    <location>
        <begin position="758"/>
        <end position="768"/>
    </location>
</feature>
<dbReference type="PANTHER" id="PTHR13620:SF104">
    <property type="entry name" value="EXONUCLEASE 3'-5' DOMAIN-CONTAINING PROTEIN 2"/>
    <property type="match status" value="1"/>
</dbReference>
<dbReference type="InterPro" id="IPR036397">
    <property type="entry name" value="RNaseH_sf"/>
</dbReference>
<dbReference type="GO" id="GO:0005634">
    <property type="term" value="C:nucleus"/>
    <property type="evidence" value="ECO:0007669"/>
    <property type="project" value="TreeGrafter"/>
</dbReference>
<dbReference type="EMBL" id="KI669495">
    <property type="protein sequence ID" value="OCF36393.1"/>
    <property type="molecule type" value="Genomic_DNA"/>
</dbReference>
<feature type="compositionally biased region" description="Low complexity" evidence="3">
    <location>
        <begin position="213"/>
        <end position="240"/>
    </location>
</feature>
<evidence type="ECO:0000313" key="4">
    <source>
        <dbReference type="EMBL" id="OCF36393.1"/>
    </source>
</evidence>
<feature type="compositionally biased region" description="Basic residues" evidence="3">
    <location>
        <begin position="62"/>
        <end position="74"/>
    </location>
</feature>
<dbReference type="OrthoDB" id="1920326at2759"/>
<feature type="region of interest" description="Disordered" evidence="3">
    <location>
        <begin position="268"/>
        <end position="339"/>
    </location>
</feature>
<reference evidence="5" key="2">
    <citation type="submission" date="2013-12" db="EMBL/GenBank/DDBJ databases">
        <title>Evolution of pathogenesis and genome organization in the Tremellales.</title>
        <authorList>
            <person name="Cuomo C."/>
            <person name="Litvintseva A."/>
            <person name="Heitman J."/>
            <person name="Chen Y."/>
            <person name="Sun S."/>
            <person name="Springer D."/>
            <person name="Dromer F."/>
            <person name="Young S."/>
            <person name="Zeng Q."/>
            <person name="Chapman S."/>
            <person name="Gujja S."/>
            <person name="Saif S."/>
            <person name="Birren B."/>
        </authorList>
    </citation>
    <scope>NUCLEOTIDE SEQUENCE [LARGE SCALE GENOMIC DNA]</scope>
    <source>
        <strain evidence="5">BCC8398</strain>
    </source>
</reference>
<evidence type="ECO:0000313" key="5">
    <source>
        <dbReference type="Proteomes" id="UP000092666"/>
    </source>
</evidence>
<feature type="region of interest" description="Disordered" evidence="3">
    <location>
        <begin position="56"/>
        <end position="251"/>
    </location>
</feature>
<dbReference type="PANTHER" id="PTHR13620">
    <property type="entry name" value="3-5 EXONUCLEASE"/>
    <property type="match status" value="1"/>
</dbReference>
<accession>A0A1B9GZD7</accession>
<feature type="compositionally biased region" description="Polar residues" evidence="3">
    <location>
        <begin position="272"/>
        <end position="287"/>
    </location>
</feature>
<feature type="compositionally biased region" description="Low complexity" evidence="3">
    <location>
        <begin position="502"/>
        <end position="517"/>
    </location>
</feature>
<dbReference type="GO" id="GO:0003676">
    <property type="term" value="F:nucleic acid binding"/>
    <property type="evidence" value="ECO:0007669"/>
    <property type="project" value="InterPro"/>
</dbReference>
<feature type="compositionally biased region" description="Low complexity" evidence="3">
    <location>
        <begin position="114"/>
        <end position="138"/>
    </location>
</feature>
<dbReference type="AlphaFoldDB" id="A0A1B9GZD7"/>
<keyword evidence="5" id="KW-1185">Reference proteome</keyword>
<dbReference type="GO" id="GO:0005737">
    <property type="term" value="C:cytoplasm"/>
    <property type="evidence" value="ECO:0007669"/>
    <property type="project" value="TreeGrafter"/>
</dbReference>
<name>A0A1B9GZD7_9TREE</name>
<feature type="compositionally biased region" description="Polar residues" evidence="3">
    <location>
        <begin position="11"/>
        <end position="20"/>
    </location>
</feature>